<comment type="caution">
    <text evidence="1">The sequence shown here is derived from an EMBL/GenBank/DDBJ whole genome shotgun (WGS) entry which is preliminary data.</text>
</comment>
<dbReference type="EMBL" id="NITZ01000024">
    <property type="protein sequence ID" value="PHM46991.1"/>
    <property type="molecule type" value="Genomic_DNA"/>
</dbReference>
<proteinExistence type="predicted"/>
<keyword evidence="2" id="KW-1185">Reference proteome</keyword>
<sequence length="55" mass="6976">MSPLFLHHCYSFLISNRCFYRLKFEIQIEMSFTAQLFYDTQGWAAFWWLRWFIVW</sequence>
<gene>
    <name evidence="1" type="ORF">Xmir_03687</name>
</gene>
<organism evidence="1 2">
    <name type="scientific">Xenorhabdus miraniensis</name>
    <dbReference type="NCBI Taxonomy" id="351674"/>
    <lineage>
        <taxon>Bacteria</taxon>
        <taxon>Pseudomonadati</taxon>
        <taxon>Pseudomonadota</taxon>
        <taxon>Gammaproteobacteria</taxon>
        <taxon>Enterobacterales</taxon>
        <taxon>Morganellaceae</taxon>
        <taxon>Xenorhabdus</taxon>
    </lineage>
</organism>
<dbReference type="Proteomes" id="UP000221980">
    <property type="component" value="Unassembled WGS sequence"/>
</dbReference>
<reference evidence="1 2" key="1">
    <citation type="journal article" date="2017" name="Nat. Microbiol.">
        <title>Natural product diversity associated with the nematode symbionts Photorhabdus and Xenorhabdus.</title>
        <authorList>
            <person name="Tobias N.J."/>
            <person name="Wolff H."/>
            <person name="Djahanschiri B."/>
            <person name="Grundmann F."/>
            <person name="Kronenwerth M."/>
            <person name="Shi Y.M."/>
            <person name="Simonyi S."/>
            <person name="Grun P."/>
            <person name="Shapiro-Ilan D."/>
            <person name="Pidot S.J."/>
            <person name="Stinear T.P."/>
            <person name="Ebersberger I."/>
            <person name="Bode H.B."/>
        </authorList>
    </citation>
    <scope>NUCLEOTIDE SEQUENCE [LARGE SCALE GENOMIC DNA]</scope>
    <source>
        <strain evidence="1 2">DSM 17902</strain>
    </source>
</reference>
<accession>A0A2D0JL72</accession>
<protein>
    <submittedName>
        <fullName evidence="1">Uncharacterized protein</fullName>
    </submittedName>
</protein>
<evidence type="ECO:0000313" key="1">
    <source>
        <dbReference type="EMBL" id="PHM46991.1"/>
    </source>
</evidence>
<evidence type="ECO:0000313" key="2">
    <source>
        <dbReference type="Proteomes" id="UP000221980"/>
    </source>
</evidence>
<dbReference type="AlphaFoldDB" id="A0A2D0JL72"/>
<name>A0A2D0JL72_9GAMM</name>